<dbReference type="EMBL" id="CP083685">
    <property type="protein sequence ID" value="UYU92369.1"/>
    <property type="molecule type" value="Genomic_DNA"/>
</dbReference>
<organism evidence="4 5">
    <name type="scientific">Bacteroides thetaiotaomicron</name>
    <dbReference type="NCBI Taxonomy" id="818"/>
    <lineage>
        <taxon>Bacteria</taxon>
        <taxon>Pseudomonadati</taxon>
        <taxon>Bacteroidota</taxon>
        <taxon>Bacteroidia</taxon>
        <taxon>Bacteroidales</taxon>
        <taxon>Bacteroidaceae</taxon>
        <taxon>Bacteroides</taxon>
    </lineage>
</organism>
<evidence type="ECO:0000313" key="4">
    <source>
        <dbReference type="EMBL" id="UYU92369.1"/>
    </source>
</evidence>
<evidence type="ECO:0000256" key="2">
    <source>
        <dbReference type="SAM" id="SignalP"/>
    </source>
</evidence>
<accession>A0AB38UHP3</accession>
<proteinExistence type="inferred from homology"/>
<name>A0AB38UHP3_BACT4</name>
<keyword evidence="1" id="KW-0472">Membrane</keyword>
<dbReference type="SUPFAM" id="SSF56935">
    <property type="entry name" value="Porins"/>
    <property type="match status" value="1"/>
</dbReference>
<gene>
    <name evidence="4" type="ORF">KQP74_06995</name>
</gene>
<dbReference type="Pfam" id="PF07715">
    <property type="entry name" value="Plug"/>
    <property type="match status" value="1"/>
</dbReference>
<dbReference type="PROSITE" id="PS52016">
    <property type="entry name" value="TONB_DEPENDENT_REC_3"/>
    <property type="match status" value="1"/>
</dbReference>
<keyword evidence="1" id="KW-0813">Transport</keyword>
<dbReference type="Gene3D" id="2.60.40.1930">
    <property type="match status" value="1"/>
</dbReference>
<feature type="signal peptide" evidence="2">
    <location>
        <begin position="1"/>
        <end position="22"/>
    </location>
</feature>
<keyword evidence="1" id="KW-0998">Cell outer membrane</keyword>
<keyword evidence="1" id="KW-0812">Transmembrane</keyword>
<dbReference type="GO" id="GO:0009279">
    <property type="term" value="C:cell outer membrane"/>
    <property type="evidence" value="ECO:0007669"/>
    <property type="project" value="UniProtKB-SubCell"/>
</dbReference>
<sequence>MKTIKIIVPTILYAGMLLPCMAQSSLVDSIQDRFKDQLMLFPQEKLYLHTDKSAYIAGDTIWFRAHVVDAATHIPATVSRCVYVELINQSDSVIHRVRVCLSDSIYCGYMPIPISVPQSSYHLCAYTRFMENLNQDCLFDVELPVINPVITGNISETLKIKDEQQDATASLFDLNHQNDILSVALSPVVLAKLSRGEKLYLAMHCRGIVFYAEALEKERERYLFDISTFPAGVVQTLLLDDRLHLLDQHLLCTNERKGPDIKFTTDKPTYSRREQVNVIMKLLDETGKPLKGNFSVSVTDDANVCLDSLRMIAPYLLWESDLSADRQQWPRYNLKNLLNGNYQHPGGRFDVSPEIKGIAYDFYSRKAKTDAEVSIFGIESLFSAKQHTDSLGRFCFTGFDFPEGSTFLIRATGKRGNKSIQPIVEPEVFYPFKHSVVNHNTNSAKSYAYRNENQERFDSLAQAMNSYQLDEVIVKADSVKKIGKSVYHSFMGRVKTAEELMTPHPRSLTDMLERFPGVYISGDSVMLSGIKNELFFLDDIPTTFEDVRNINIDEIDEIDEIEVIKDASAAVFGMKGANGAILIMTKRGEITRPELVRNVVRVSPLGYQRLKRFYPVCYDTEEKQSSVSEDNRSTLYWNPCVPITDNGEASFDFYTSDSDTPYTILVQGVSEDGRIISLKRKISRTVTR</sequence>
<dbReference type="InterPro" id="IPR039426">
    <property type="entry name" value="TonB-dep_rcpt-like"/>
</dbReference>
<dbReference type="RefSeq" id="WP_264455416.1">
    <property type="nucleotide sequence ID" value="NZ_CP083685.1"/>
</dbReference>
<dbReference type="Gene3D" id="2.170.130.10">
    <property type="entry name" value="TonB-dependent receptor, plug domain"/>
    <property type="match status" value="1"/>
</dbReference>
<comment type="subcellular location">
    <subcellularLocation>
        <location evidence="1">Cell outer membrane</location>
        <topology evidence="1">Multi-pass membrane protein</topology>
    </subcellularLocation>
</comment>
<reference evidence="4" key="1">
    <citation type="submission" date="2021-06" db="EMBL/GenBank/DDBJ databases">
        <title>Interrogation of the integrated mobile genetic elements in gut-associated Bacteroides with a consensus prediction approach.</title>
        <authorList>
            <person name="Campbell D.E."/>
            <person name="Leigh J.R."/>
            <person name="Kim T."/>
            <person name="England W."/>
            <person name="Whitaker R.J."/>
            <person name="Degnan P.H."/>
        </authorList>
    </citation>
    <scope>NUCLEOTIDE SEQUENCE</scope>
    <source>
        <strain evidence="4">VPI-3443</strain>
    </source>
</reference>
<dbReference type="Proteomes" id="UP001162960">
    <property type="component" value="Chromosome"/>
</dbReference>
<keyword evidence="1" id="KW-1134">Transmembrane beta strand</keyword>
<feature type="chain" id="PRO_5044312162" evidence="2">
    <location>
        <begin position="23"/>
        <end position="688"/>
    </location>
</feature>
<evidence type="ECO:0000259" key="3">
    <source>
        <dbReference type="Pfam" id="PF07715"/>
    </source>
</evidence>
<keyword evidence="2" id="KW-0732">Signal</keyword>
<keyword evidence="4" id="KW-0675">Receptor</keyword>
<protein>
    <submittedName>
        <fullName evidence="4">TonB-dependent receptor plug domain-containing protein</fullName>
    </submittedName>
</protein>
<dbReference type="InterPro" id="IPR037066">
    <property type="entry name" value="Plug_dom_sf"/>
</dbReference>
<evidence type="ECO:0000256" key="1">
    <source>
        <dbReference type="PROSITE-ProRule" id="PRU01360"/>
    </source>
</evidence>
<dbReference type="InterPro" id="IPR012910">
    <property type="entry name" value="Plug_dom"/>
</dbReference>
<evidence type="ECO:0000313" key="5">
    <source>
        <dbReference type="Proteomes" id="UP001162960"/>
    </source>
</evidence>
<feature type="domain" description="TonB-dependent receptor plug" evidence="3">
    <location>
        <begin position="494"/>
        <end position="580"/>
    </location>
</feature>
<dbReference type="AlphaFoldDB" id="A0AB38UHP3"/>
<comment type="similarity">
    <text evidence="1">Belongs to the TonB-dependent receptor family.</text>
</comment>